<proteinExistence type="predicted"/>
<feature type="region of interest" description="Disordered" evidence="1">
    <location>
        <begin position="600"/>
        <end position="625"/>
    </location>
</feature>
<protein>
    <submittedName>
        <fullName evidence="3">Uncharacterized protein</fullName>
    </submittedName>
</protein>
<dbReference type="GeneID" id="68105870"/>
<dbReference type="Proteomes" id="UP000816034">
    <property type="component" value="Unassembled WGS sequence"/>
</dbReference>
<evidence type="ECO:0000313" key="3">
    <source>
        <dbReference type="EMBL" id="KAG2370825.1"/>
    </source>
</evidence>
<keyword evidence="5" id="KW-1185">Reference proteome</keyword>
<name>A0AA88KCV5_NAELO</name>
<accession>A0AA88KCV5</accession>
<feature type="transmembrane region" description="Helical" evidence="2">
    <location>
        <begin position="483"/>
        <end position="505"/>
    </location>
</feature>
<feature type="transmembrane region" description="Helical" evidence="2">
    <location>
        <begin position="261"/>
        <end position="281"/>
    </location>
</feature>
<reference evidence="3 5" key="1">
    <citation type="journal article" date="2018" name="BMC Genomics">
        <title>The genome of Naegleria lovaniensis, the basis for a comparative approach to unravel pathogenicity factors of the human pathogenic amoeba N. fowleri.</title>
        <authorList>
            <person name="Liechti N."/>
            <person name="Schurch N."/>
            <person name="Bruggmann R."/>
            <person name="Wittwer M."/>
        </authorList>
    </citation>
    <scope>NUCLEOTIDE SEQUENCE [LARGE SCALE GENOMIC DNA]</scope>
    <source>
        <strain evidence="3 5">ATCC 30569</strain>
    </source>
</reference>
<dbReference type="EMBL" id="PYSW02000078">
    <property type="protein sequence ID" value="KAG2370825.1"/>
    <property type="molecule type" value="Genomic_DNA"/>
</dbReference>
<reference evidence="3" key="2">
    <citation type="submission" date="2020-04" db="EMBL/GenBank/DDBJ databases">
        <authorList>
            <person name="Liechti N."/>
            <person name="Schuerch N."/>
            <person name="Bruggmann R."/>
            <person name="Wittwer M."/>
        </authorList>
    </citation>
    <scope>NUCLEOTIDE SEQUENCE</scope>
    <source>
        <strain evidence="3">ATCC 30569</strain>
    </source>
</reference>
<feature type="transmembrane region" description="Helical" evidence="2">
    <location>
        <begin position="317"/>
        <end position="337"/>
    </location>
</feature>
<feature type="transmembrane region" description="Helical" evidence="2">
    <location>
        <begin position="434"/>
        <end position="462"/>
    </location>
</feature>
<evidence type="ECO:0000313" key="5">
    <source>
        <dbReference type="Proteomes" id="UP000816034"/>
    </source>
</evidence>
<evidence type="ECO:0000256" key="2">
    <source>
        <dbReference type="SAM" id="Phobius"/>
    </source>
</evidence>
<feature type="transmembrane region" description="Helical" evidence="2">
    <location>
        <begin position="520"/>
        <end position="538"/>
    </location>
</feature>
<feature type="transmembrane region" description="Helical" evidence="2">
    <location>
        <begin position="357"/>
        <end position="385"/>
    </location>
</feature>
<dbReference type="RefSeq" id="XP_044553826.1">
    <property type="nucleotide sequence ID" value="XM_044689291.1"/>
</dbReference>
<dbReference type="AlphaFoldDB" id="A0AA88KCV5"/>
<keyword evidence="2" id="KW-1133">Transmembrane helix</keyword>
<comment type="caution">
    <text evidence="3">The sequence shown here is derived from an EMBL/GenBank/DDBJ whole genome shotgun (WGS) entry which is preliminary data.</text>
</comment>
<sequence length="625" mass="72050">MSSIPILNSVLYPAEECLTLPPVNYFYYPLLFTLDTSYMDFCSNLSLSEHIISNFQNNKQSDQPFTTCSDLLCSNSTIILDLTNTTQVESLGQVMNFCLYCNHSSSDAFRNLLWNGQCQTFTSLHSLQNGNFGPQFVNMMNLHCNGDRNTQLTVPSQHLPIFDVTFFKTEYFKRQFSKYQLQSHSTNEFETASPLKRTTLQSLLNFYFGSVMTQENISSTNIPFDIPVTCWCHYNDPSSHSFGFQCNDFYHNFLIPYSFRYSPLISAVVFILIFFIHLFTIQIPRFYERIYTFKHKIIREVVDKSIFMKMNITIQHFLDIVVQAPVCFSLSLLSGFLENMFRFLFNFSFMFDFYQGYLAGLFRALSGVLVVCGFSSLVISWSHAIDVSNHMRQDKSNALSIFNKTILSIFYAAVVLVLITSGIVFAVVSDYGYAWSILALSVMIYIFTYGFGFLFYGIRIYFRLRKANNKGGLFEYRFTKFMLGLSIWFFYGWICTMLSMITYIFGFDVLSLFFGMTRNIFLDSSLILVTILSSYITFNKEAFVKSYGKKAFYVLCFWELFSNNSTNEKSREFMAPQNLATNSRESSSFRRMSSTVKQSIEISKQIDSPTPTTEASSSTSVNTCI</sequence>
<dbReference type="EMBL" id="PYSW02000006">
    <property type="protein sequence ID" value="KAG2391932.1"/>
    <property type="molecule type" value="Genomic_DNA"/>
</dbReference>
<gene>
    <name evidence="4" type="ORF">C9374_013417</name>
    <name evidence="3" type="ORF">C9374_013829</name>
</gene>
<organism evidence="3 5">
    <name type="scientific">Naegleria lovaniensis</name>
    <name type="common">Amoeba</name>
    <dbReference type="NCBI Taxonomy" id="51637"/>
    <lineage>
        <taxon>Eukaryota</taxon>
        <taxon>Discoba</taxon>
        <taxon>Heterolobosea</taxon>
        <taxon>Tetramitia</taxon>
        <taxon>Eutetramitia</taxon>
        <taxon>Vahlkampfiidae</taxon>
        <taxon>Naegleria</taxon>
    </lineage>
</organism>
<evidence type="ECO:0000256" key="1">
    <source>
        <dbReference type="SAM" id="MobiDB-lite"/>
    </source>
</evidence>
<keyword evidence="2" id="KW-0812">Transmembrane</keyword>
<feature type="transmembrane region" description="Helical" evidence="2">
    <location>
        <begin position="406"/>
        <end position="428"/>
    </location>
</feature>
<evidence type="ECO:0000313" key="4">
    <source>
        <dbReference type="EMBL" id="KAG2391932.1"/>
    </source>
</evidence>
<feature type="compositionally biased region" description="Low complexity" evidence="1">
    <location>
        <begin position="608"/>
        <end position="625"/>
    </location>
</feature>
<keyword evidence="2" id="KW-0472">Membrane</keyword>